<dbReference type="Pfam" id="PF19475">
    <property type="entry name" value="DUF6012"/>
    <property type="match status" value="1"/>
</dbReference>
<dbReference type="InterPro" id="IPR046054">
    <property type="entry name" value="DUF6012"/>
</dbReference>
<gene>
    <name evidence="1" type="ORF">L292_2095</name>
</gene>
<organism evidence="1 2">
    <name type="scientific">Acinetobacter junii CIP 107470 = MTCC 11364</name>
    <dbReference type="NCBI Taxonomy" id="1217666"/>
    <lineage>
        <taxon>Bacteria</taxon>
        <taxon>Pseudomonadati</taxon>
        <taxon>Pseudomonadota</taxon>
        <taxon>Gammaproteobacteria</taxon>
        <taxon>Moraxellales</taxon>
        <taxon>Moraxellaceae</taxon>
        <taxon>Acinetobacter</taxon>
    </lineage>
</organism>
<evidence type="ECO:0000313" key="2">
    <source>
        <dbReference type="Proteomes" id="UP000018420"/>
    </source>
</evidence>
<dbReference type="EMBL" id="ASYZ01000033">
    <property type="protein sequence ID" value="EPR86861.1"/>
    <property type="molecule type" value="Genomic_DNA"/>
</dbReference>
<comment type="caution">
    <text evidence="1">The sequence shown here is derived from an EMBL/GenBank/DDBJ whole genome shotgun (WGS) entry which is preliminary data.</text>
</comment>
<name>S7WUI7_ACIJU</name>
<evidence type="ECO:0000313" key="1">
    <source>
        <dbReference type="EMBL" id="EPR86861.1"/>
    </source>
</evidence>
<protein>
    <submittedName>
        <fullName evidence="1">Uncharacterized protein</fullName>
    </submittedName>
</protein>
<proteinExistence type="predicted"/>
<dbReference type="Proteomes" id="UP000018420">
    <property type="component" value="Unassembled WGS sequence"/>
</dbReference>
<dbReference type="RefSeq" id="WP_004907653.1">
    <property type="nucleotide sequence ID" value="NZ_ASYZ01000033.1"/>
</dbReference>
<dbReference type="PATRIC" id="fig|1330047.3.peg.717"/>
<accession>S7WUI7</accession>
<reference evidence="1 2" key="1">
    <citation type="submission" date="2013-05" db="EMBL/GenBank/DDBJ databases">
        <title>Genome assembly of Acinetobacter junii MTCC 11364.</title>
        <authorList>
            <person name="Khatri I."/>
            <person name="Singh N.K."/>
            <person name="Subramanian S."/>
            <person name="Mayilraj S."/>
        </authorList>
    </citation>
    <scope>NUCLEOTIDE SEQUENCE [LARGE SCALE GENOMIC DNA]</scope>
    <source>
        <strain evidence="1 2">MTCC 11364</strain>
    </source>
</reference>
<dbReference type="AlphaFoldDB" id="S7WUI7"/>
<sequence>MLFHLVPKIYNPFSNIDNIQLLSISIPELNIDISENFLSLGKPYPNKNYYVGMLKNGRKATNGILIDLQSLELKSFTVYVKWILKIDEQQVELEHKIINHIEGDEINGLISHNAILWYGHKNFDINWPSPHMGQAPIEFQPALNLEKGGITHQVNEITLPILEVERLHSHIGAGDRMPKTIWKKVTI</sequence>